<organism evidence="9 10">
    <name type="scientific">Stappia albiluteola</name>
    <dbReference type="NCBI Taxonomy" id="2758565"/>
    <lineage>
        <taxon>Bacteria</taxon>
        <taxon>Pseudomonadati</taxon>
        <taxon>Pseudomonadota</taxon>
        <taxon>Alphaproteobacteria</taxon>
        <taxon>Hyphomicrobiales</taxon>
        <taxon>Stappiaceae</taxon>
        <taxon>Stappia</taxon>
    </lineage>
</organism>
<feature type="chain" id="PRO_5032735269" evidence="7">
    <location>
        <begin position="18"/>
        <end position="199"/>
    </location>
</feature>
<keyword evidence="10" id="KW-1185">Reference proteome</keyword>
<dbReference type="Gene3D" id="1.10.760.10">
    <property type="entry name" value="Cytochrome c-like domain"/>
    <property type="match status" value="2"/>
</dbReference>
<evidence type="ECO:0000256" key="1">
    <source>
        <dbReference type="ARBA" id="ARBA00022448"/>
    </source>
</evidence>
<dbReference type="GO" id="GO:0046872">
    <property type="term" value="F:metal ion binding"/>
    <property type="evidence" value="ECO:0007669"/>
    <property type="project" value="UniProtKB-KW"/>
</dbReference>
<evidence type="ECO:0000259" key="8">
    <source>
        <dbReference type="PROSITE" id="PS51007"/>
    </source>
</evidence>
<evidence type="ECO:0000256" key="5">
    <source>
        <dbReference type="ARBA" id="ARBA00023004"/>
    </source>
</evidence>
<dbReference type="AlphaFoldDB" id="A0A839AFU1"/>
<dbReference type="InterPro" id="IPR050597">
    <property type="entry name" value="Cytochrome_c_Oxidase_Subunit"/>
</dbReference>
<keyword evidence="2 6" id="KW-0349">Heme</keyword>
<keyword evidence="3 6" id="KW-0479">Metal-binding</keyword>
<evidence type="ECO:0000313" key="9">
    <source>
        <dbReference type="EMBL" id="MBA5777752.1"/>
    </source>
</evidence>
<feature type="domain" description="Cytochrome c" evidence="8">
    <location>
        <begin position="30"/>
        <end position="108"/>
    </location>
</feature>
<proteinExistence type="predicted"/>
<dbReference type="GO" id="GO:0009055">
    <property type="term" value="F:electron transfer activity"/>
    <property type="evidence" value="ECO:0007669"/>
    <property type="project" value="InterPro"/>
</dbReference>
<feature type="domain" description="Cytochrome c" evidence="8">
    <location>
        <begin position="111"/>
        <end position="192"/>
    </location>
</feature>
<dbReference type="SUPFAM" id="SSF46626">
    <property type="entry name" value="Cytochrome c"/>
    <property type="match status" value="2"/>
</dbReference>
<dbReference type="RefSeq" id="WP_182165398.1">
    <property type="nucleotide sequence ID" value="NZ_JACFXV010000053.1"/>
</dbReference>
<dbReference type="Pfam" id="PF13442">
    <property type="entry name" value="Cytochrome_CBB3"/>
    <property type="match status" value="1"/>
</dbReference>
<name>A0A839AFU1_9HYPH</name>
<gene>
    <name evidence="9" type="ORF">H2509_11510</name>
</gene>
<dbReference type="InterPro" id="IPR009056">
    <property type="entry name" value="Cyt_c-like_dom"/>
</dbReference>
<accession>A0A839AFU1</accession>
<evidence type="ECO:0000256" key="6">
    <source>
        <dbReference type="PROSITE-ProRule" id="PRU00433"/>
    </source>
</evidence>
<feature type="signal peptide" evidence="7">
    <location>
        <begin position="1"/>
        <end position="17"/>
    </location>
</feature>
<dbReference type="PANTHER" id="PTHR33751">
    <property type="entry name" value="CBB3-TYPE CYTOCHROME C OXIDASE SUBUNIT FIXP"/>
    <property type="match status" value="1"/>
</dbReference>
<comment type="caution">
    <text evidence="9">The sequence shown here is derived from an EMBL/GenBank/DDBJ whole genome shotgun (WGS) entry which is preliminary data.</text>
</comment>
<evidence type="ECO:0000256" key="4">
    <source>
        <dbReference type="ARBA" id="ARBA00022982"/>
    </source>
</evidence>
<protein>
    <submittedName>
        <fullName evidence="9">Cytochrome c</fullName>
    </submittedName>
</protein>
<reference evidence="9 10" key="1">
    <citation type="submission" date="2020-07" db="EMBL/GenBank/DDBJ databases">
        <title>Stappia sp., F7233, whole genome shotgun sequencing project.</title>
        <authorList>
            <person name="Jiang S."/>
            <person name="Liu Z.W."/>
            <person name="Du Z.J."/>
        </authorList>
    </citation>
    <scope>NUCLEOTIDE SEQUENCE [LARGE SCALE GENOMIC DNA]</scope>
    <source>
        <strain evidence="9 10">F7233</strain>
    </source>
</reference>
<sequence length="199" mass="20932">MLRAVILGLGGVFLAQAVLVQAALADDPAGDPDAGRKKAGMCRTCHGIEGFAKIPIAPHIGGEPASYIAKQLKAFRQGTRTHEMMTVVAKNLDDQSIADLAAWYSSHGATAALPAGKTAESAPEVCSACHGADGIGLIENVPNLAGESPLYIDTQLKAFRLGKRTDEVMSAIAADLTDEEIRNFADWYASVKLTIEAVK</sequence>
<dbReference type="PROSITE" id="PS51007">
    <property type="entry name" value="CYTC"/>
    <property type="match status" value="2"/>
</dbReference>
<dbReference type="EMBL" id="JACFXV010000053">
    <property type="protein sequence ID" value="MBA5777752.1"/>
    <property type="molecule type" value="Genomic_DNA"/>
</dbReference>
<evidence type="ECO:0000256" key="3">
    <source>
        <dbReference type="ARBA" id="ARBA00022723"/>
    </source>
</evidence>
<keyword evidence="4" id="KW-0249">Electron transport</keyword>
<keyword evidence="7" id="KW-0732">Signal</keyword>
<keyword evidence="1" id="KW-0813">Transport</keyword>
<evidence type="ECO:0000256" key="7">
    <source>
        <dbReference type="SAM" id="SignalP"/>
    </source>
</evidence>
<evidence type="ECO:0000313" key="10">
    <source>
        <dbReference type="Proteomes" id="UP000541109"/>
    </source>
</evidence>
<dbReference type="Proteomes" id="UP000541109">
    <property type="component" value="Unassembled WGS sequence"/>
</dbReference>
<dbReference type="GO" id="GO:0020037">
    <property type="term" value="F:heme binding"/>
    <property type="evidence" value="ECO:0007669"/>
    <property type="project" value="InterPro"/>
</dbReference>
<keyword evidence="5 6" id="KW-0408">Iron</keyword>
<dbReference type="InterPro" id="IPR036909">
    <property type="entry name" value="Cyt_c-like_dom_sf"/>
</dbReference>
<evidence type="ECO:0000256" key="2">
    <source>
        <dbReference type="ARBA" id="ARBA00022617"/>
    </source>
</evidence>
<dbReference type="PANTHER" id="PTHR33751:SF9">
    <property type="entry name" value="CYTOCHROME C4"/>
    <property type="match status" value="1"/>
</dbReference>